<reference evidence="3" key="1">
    <citation type="journal article" date="2019" name="Int. J. Syst. Evol. Microbiol.">
        <title>The Global Catalogue of Microorganisms (GCM) 10K type strain sequencing project: providing services to taxonomists for standard genome sequencing and annotation.</title>
        <authorList>
            <consortium name="The Broad Institute Genomics Platform"/>
            <consortium name="The Broad Institute Genome Sequencing Center for Infectious Disease"/>
            <person name="Wu L."/>
            <person name="Ma J."/>
        </authorList>
    </citation>
    <scope>NUCLEOTIDE SEQUENCE [LARGE SCALE GENOMIC DNA]</scope>
    <source>
        <strain evidence="3">KCTC 22558</strain>
    </source>
</reference>
<keyword evidence="3" id="KW-1185">Reference proteome</keyword>
<evidence type="ECO:0000313" key="2">
    <source>
        <dbReference type="EMBL" id="GGZ72246.1"/>
    </source>
</evidence>
<comment type="caution">
    <text evidence="2">The sequence shown here is derived from an EMBL/GenBank/DDBJ whole genome shotgun (WGS) entry which is preliminary data.</text>
</comment>
<dbReference type="RefSeq" id="WP_189451145.1">
    <property type="nucleotide sequence ID" value="NZ_BMXY01000005.1"/>
</dbReference>
<dbReference type="Pfam" id="PF13453">
    <property type="entry name" value="Zn_ribbon_TFIIB"/>
    <property type="match status" value="1"/>
</dbReference>
<organism evidence="2 3">
    <name type="scientific">Cognatilysobacter xinjiangensis</name>
    <dbReference type="NCBI Taxonomy" id="546892"/>
    <lineage>
        <taxon>Bacteria</taxon>
        <taxon>Pseudomonadati</taxon>
        <taxon>Pseudomonadota</taxon>
        <taxon>Gammaproteobacteria</taxon>
        <taxon>Lysobacterales</taxon>
        <taxon>Lysobacteraceae</taxon>
        <taxon>Cognatilysobacter</taxon>
    </lineage>
</organism>
<proteinExistence type="predicted"/>
<dbReference type="Proteomes" id="UP000643403">
    <property type="component" value="Unassembled WGS sequence"/>
</dbReference>
<evidence type="ECO:0000313" key="3">
    <source>
        <dbReference type="Proteomes" id="UP000643403"/>
    </source>
</evidence>
<dbReference type="InterPro" id="IPR027392">
    <property type="entry name" value="TF_Znf"/>
</dbReference>
<name>A0ABQ3C7Y2_9GAMM</name>
<sequence>MKCPKCDSELKPLTHHGVEIERCSGCGGQWFDAFEHEELKRLGGSEKIDYSTKTTVPPGAGSGRCPKDQQPLFVMVVAGQPHISYESCGVCHGVFFDAGEFKDFKEETFGERLRAVFGIAKAAQLEG</sequence>
<gene>
    <name evidence="2" type="ORF">GCM10008101_28240</name>
</gene>
<protein>
    <recommendedName>
        <fullName evidence="1">Transcription factor zinc-finger domain-containing protein</fullName>
    </recommendedName>
</protein>
<accession>A0ABQ3C7Y2</accession>
<feature type="domain" description="Transcription factor zinc-finger" evidence="1">
    <location>
        <begin position="2"/>
        <end position="40"/>
    </location>
</feature>
<evidence type="ECO:0000259" key="1">
    <source>
        <dbReference type="Pfam" id="PF13453"/>
    </source>
</evidence>
<dbReference type="EMBL" id="BMXY01000005">
    <property type="protein sequence ID" value="GGZ72246.1"/>
    <property type="molecule type" value="Genomic_DNA"/>
</dbReference>